<protein>
    <submittedName>
        <fullName evidence="2">Glycerophosphodiester phosphodiesterase</fullName>
    </submittedName>
</protein>
<dbReference type="Gene3D" id="3.20.20.190">
    <property type="entry name" value="Phosphatidylinositol (PI) phosphodiesterase"/>
    <property type="match status" value="1"/>
</dbReference>
<reference evidence="3" key="1">
    <citation type="journal article" date="2019" name="Int. J. Syst. Evol. Microbiol.">
        <title>The Global Catalogue of Microorganisms (GCM) 10K type strain sequencing project: providing services to taxonomists for standard genome sequencing and annotation.</title>
        <authorList>
            <consortium name="The Broad Institute Genomics Platform"/>
            <consortium name="The Broad Institute Genome Sequencing Center for Infectious Disease"/>
            <person name="Wu L."/>
            <person name="Ma J."/>
        </authorList>
    </citation>
    <scope>NUCLEOTIDE SEQUENCE [LARGE SCALE GENOMIC DNA]</scope>
    <source>
        <strain evidence="3">CGMCC 1.15474</strain>
    </source>
</reference>
<dbReference type="Pfam" id="PF03009">
    <property type="entry name" value="GDPD"/>
    <property type="match status" value="1"/>
</dbReference>
<dbReference type="CDD" id="cd08563">
    <property type="entry name" value="GDPD_TtGDE_like"/>
    <property type="match status" value="1"/>
</dbReference>
<dbReference type="SUPFAM" id="SSF51695">
    <property type="entry name" value="PLC-like phosphodiesterases"/>
    <property type="match status" value="1"/>
</dbReference>
<comment type="caution">
    <text evidence="2">The sequence shown here is derived from an EMBL/GenBank/DDBJ whole genome shotgun (WGS) entry which is preliminary data.</text>
</comment>
<dbReference type="PROSITE" id="PS51704">
    <property type="entry name" value="GP_PDE"/>
    <property type="match status" value="1"/>
</dbReference>
<sequence>MTLIIGHRGAAGTYPENTMLSFQGAHQAGANGIELDVQMTKDGELVVIHDETVDRTTNGSGYVKDLTLKQLSHLDACYTFKQYSKKTPIPTLEEVLNWASQLQDSFVVNIEFKNGIIQYPHLEQKTIELIHKYNMQKSVIISSFNHYSLVTCKQIDAEIETAILYMEGLYKPWDYAKTVGAKGLHPHYYAVNSFILNEARLNSLDVRPFTVNDEEVMKNLVNDGCAAFITDFPEKAVNINKEE</sequence>
<dbReference type="InterPro" id="IPR030395">
    <property type="entry name" value="GP_PDE_dom"/>
</dbReference>
<evidence type="ECO:0000313" key="2">
    <source>
        <dbReference type="EMBL" id="MFD2214094.1"/>
    </source>
</evidence>
<dbReference type="PANTHER" id="PTHR46211:SF1">
    <property type="entry name" value="GLYCEROPHOSPHODIESTER PHOSPHODIESTERASE, CYTOPLASMIC"/>
    <property type="match status" value="1"/>
</dbReference>
<evidence type="ECO:0000313" key="3">
    <source>
        <dbReference type="Proteomes" id="UP001597318"/>
    </source>
</evidence>
<feature type="domain" description="GP-PDE" evidence="1">
    <location>
        <begin position="2"/>
        <end position="240"/>
    </location>
</feature>
<dbReference type="Proteomes" id="UP001597318">
    <property type="component" value="Unassembled WGS sequence"/>
</dbReference>
<name>A0ABW5BWS3_9BACI</name>
<keyword evidence="3" id="KW-1185">Reference proteome</keyword>
<dbReference type="PANTHER" id="PTHR46211">
    <property type="entry name" value="GLYCEROPHOSPHORYL DIESTER PHOSPHODIESTERASE"/>
    <property type="match status" value="1"/>
</dbReference>
<evidence type="ECO:0000259" key="1">
    <source>
        <dbReference type="PROSITE" id="PS51704"/>
    </source>
</evidence>
<proteinExistence type="predicted"/>
<gene>
    <name evidence="2" type="ORF">ACFSKK_10415</name>
</gene>
<dbReference type="EMBL" id="JBHUIK010000002">
    <property type="protein sequence ID" value="MFD2214094.1"/>
    <property type="molecule type" value="Genomic_DNA"/>
</dbReference>
<accession>A0ABW5BWS3</accession>
<organism evidence="2 3">
    <name type="scientific">Metabacillus endolithicus</name>
    <dbReference type="NCBI Taxonomy" id="1535204"/>
    <lineage>
        <taxon>Bacteria</taxon>
        <taxon>Bacillati</taxon>
        <taxon>Bacillota</taxon>
        <taxon>Bacilli</taxon>
        <taxon>Bacillales</taxon>
        <taxon>Bacillaceae</taxon>
        <taxon>Metabacillus</taxon>
    </lineage>
</organism>
<dbReference type="RefSeq" id="WP_247344286.1">
    <property type="nucleotide sequence ID" value="NZ_CP095550.1"/>
</dbReference>
<dbReference type="InterPro" id="IPR017946">
    <property type="entry name" value="PLC-like_Pdiesterase_TIM-brl"/>
</dbReference>